<dbReference type="EMBL" id="QDKH01000009">
    <property type="protein sequence ID" value="PWC16473.1"/>
    <property type="molecule type" value="Genomic_DNA"/>
</dbReference>
<dbReference type="CDD" id="cd03219">
    <property type="entry name" value="ABC_Mj1267_LivG_branched"/>
    <property type="match status" value="1"/>
</dbReference>
<dbReference type="GO" id="GO:0005524">
    <property type="term" value="F:ATP binding"/>
    <property type="evidence" value="ECO:0007669"/>
    <property type="project" value="UniProtKB-KW"/>
</dbReference>
<evidence type="ECO:0000259" key="4">
    <source>
        <dbReference type="PROSITE" id="PS50893"/>
    </source>
</evidence>
<dbReference type="InterPro" id="IPR032823">
    <property type="entry name" value="BCA_ABC_TP_C"/>
</dbReference>
<dbReference type="Gene3D" id="3.40.50.300">
    <property type="entry name" value="P-loop containing nucleotide triphosphate hydrolases"/>
    <property type="match status" value="1"/>
</dbReference>
<dbReference type="Proteomes" id="UP000296159">
    <property type="component" value="Unassembled WGS sequence"/>
</dbReference>
<dbReference type="SUPFAM" id="SSF52540">
    <property type="entry name" value="P-loop containing nucleoside triphosphate hydrolases"/>
    <property type="match status" value="1"/>
</dbReference>
<dbReference type="GO" id="GO:0005886">
    <property type="term" value="C:plasma membrane"/>
    <property type="evidence" value="ECO:0007669"/>
    <property type="project" value="TreeGrafter"/>
</dbReference>
<dbReference type="InterPro" id="IPR003593">
    <property type="entry name" value="AAA+_ATPase"/>
</dbReference>
<feature type="domain" description="ABC transporter" evidence="4">
    <location>
        <begin position="36"/>
        <end position="284"/>
    </location>
</feature>
<evidence type="ECO:0000313" key="6">
    <source>
        <dbReference type="Proteomes" id="UP000296159"/>
    </source>
</evidence>
<evidence type="ECO:0000256" key="1">
    <source>
        <dbReference type="ARBA" id="ARBA00022448"/>
    </source>
</evidence>
<dbReference type="InterPro" id="IPR027417">
    <property type="entry name" value="P-loop_NTPase"/>
</dbReference>
<accession>A0A2U1U487</accession>
<proteinExistence type="predicted"/>
<dbReference type="RefSeq" id="WP_136166365.1">
    <property type="nucleotide sequence ID" value="NZ_KZ819077.1"/>
</dbReference>
<keyword evidence="3 5" id="KW-0067">ATP-binding</keyword>
<sequence length="294" mass="31711">MVFDASSMQSFEQLRHASQDGEIASRAERDTRGAELSLNGVSLSFGGVRALTDVSLHATPGSILAIIGPNGAGKSSLLNVISGLYRPDAGEIVLDNRSYRALLPQRLARAGVARTFQNLALFGGLSVTDNVLQGLAHRKASSLFSELFGLPKARREKADARAQAQEMMRFFGLEAVADSPVTSLSYGLQKRVELARALIARPRMLLLDEPMAGMTLADKQQLTQTIRQIRERFGTTILLIEHDIGVVMSLSDRILVLDHGRRIAEGLPEDIRQDPAVIAAYLGLATEPAATGAP</sequence>
<gene>
    <name evidence="5" type="ORF">DDT56_10415</name>
</gene>
<name>A0A2U1U487_9GAMM</name>
<comment type="caution">
    <text evidence="5">The sequence shown here is derived from an EMBL/GenBank/DDBJ whole genome shotgun (WGS) entry which is preliminary data.</text>
</comment>
<dbReference type="PANTHER" id="PTHR45772">
    <property type="entry name" value="CONSERVED COMPONENT OF ABC TRANSPORTER FOR NATURAL AMINO ACIDS-RELATED"/>
    <property type="match status" value="1"/>
</dbReference>
<evidence type="ECO:0000313" key="5">
    <source>
        <dbReference type="EMBL" id="PWC16473.1"/>
    </source>
</evidence>
<dbReference type="FunFam" id="3.40.50.300:FF:000421">
    <property type="entry name" value="Branched-chain amino acid ABC transporter ATP-binding protein"/>
    <property type="match status" value="1"/>
</dbReference>
<dbReference type="InterPro" id="IPR051120">
    <property type="entry name" value="ABC_AA/LPS_Transport"/>
</dbReference>
<reference evidence="5 6" key="1">
    <citation type="submission" date="2018-04" db="EMBL/GenBank/DDBJ databases">
        <title>Brenneria corticis sp.nov.</title>
        <authorList>
            <person name="Li Y."/>
        </authorList>
    </citation>
    <scope>NUCLEOTIDE SEQUENCE [LARGE SCALE GENOMIC DNA]</scope>
    <source>
        <strain evidence="5 6">CFCC 11842</strain>
    </source>
</reference>
<dbReference type="PANTHER" id="PTHR45772:SF1">
    <property type="entry name" value="ABC TRANSPORTER ATP-BINDING PROTEIN"/>
    <property type="match status" value="1"/>
</dbReference>
<dbReference type="PROSITE" id="PS50893">
    <property type="entry name" value="ABC_TRANSPORTER_2"/>
    <property type="match status" value="1"/>
</dbReference>
<evidence type="ECO:0000256" key="2">
    <source>
        <dbReference type="ARBA" id="ARBA00022741"/>
    </source>
</evidence>
<dbReference type="InterPro" id="IPR003439">
    <property type="entry name" value="ABC_transporter-like_ATP-bd"/>
</dbReference>
<dbReference type="Pfam" id="PF00005">
    <property type="entry name" value="ABC_tran"/>
    <property type="match status" value="1"/>
</dbReference>
<dbReference type="AlphaFoldDB" id="A0A2U1U487"/>
<dbReference type="GO" id="GO:0016887">
    <property type="term" value="F:ATP hydrolysis activity"/>
    <property type="evidence" value="ECO:0007669"/>
    <property type="project" value="InterPro"/>
</dbReference>
<dbReference type="SMART" id="SM00382">
    <property type="entry name" value="AAA"/>
    <property type="match status" value="1"/>
</dbReference>
<keyword evidence="1" id="KW-0813">Transport</keyword>
<dbReference type="Pfam" id="PF12399">
    <property type="entry name" value="BCA_ABC_TP_C"/>
    <property type="match status" value="1"/>
</dbReference>
<organism evidence="5 6">
    <name type="scientific">Brenneria corticis</name>
    <dbReference type="NCBI Taxonomy" id="2173106"/>
    <lineage>
        <taxon>Bacteria</taxon>
        <taxon>Pseudomonadati</taxon>
        <taxon>Pseudomonadota</taxon>
        <taxon>Gammaproteobacteria</taxon>
        <taxon>Enterobacterales</taxon>
        <taxon>Pectobacteriaceae</taxon>
        <taxon>Brenneria</taxon>
    </lineage>
</organism>
<protein>
    <submittedName>
        <fullName evidence="5">ABC transporter ATP-binding protein</fullName>
    </submittedName>
</protein>
<evidence type="ECO:0000256" key="3">
    <source>
        <dbReference type="ARBA" id="ARBA00022840"/>
    </source>
</evidence>
<keyword evidence="2" id="KW-0547">Nucleotide-binding</keyword>
<keyword evidence="6" id="KW-1185">Reference proteome</keyword>